<dbReference type="Proteomes" id="UP000288096">
    <property type="component" value="Unassembled WGS sequence"/>
</dbReference>
<accession>A0A401FZ45</accession>
<keyword evidence="2" id="KW-1185">Reference proteome</keyword>
<dbReference type="AlphaFoldDB" id="A0A401FZ45"/>
<evidence type="ECO:0000313" key="1">
    <source>
        <dbReference type="EMBL" id="GBC62235.1"/>
    </source>
</evidence>
<proteinExistence type="predicted"/>
<name>A0A401FZ45_9BACT</name>
<gene>
    <name evidence="1" type="ORF">DENIS_3204</name>
</gene>
<organism evidence="1 2">
    <name type="scientific">Desulfonema ishimotonii</name>
    <dbReference type="NCBI Taxonomy" id="45657"/>
    <lineage>
        <taxon>Bacteria</taxon>
        <taxon>Pseudomonadati</taxon>
        <taxon>Thermodesulfobacteriota</taxon>
        <taxon>Desulfobacteria</taxon>
        <taxon>Desulfobacterales</taxon>
        <taxon>Desulfococcaceae</taxon>
        <taxon>Desulfonema</taxon>
    </lineage>
</organism>
<evidence type="ECO:0000313" key="2">
    <source>
        <dbReference type="Proteomes" id="UP000288096"/>
    </source>
</evidence>
<comment type="caution">
    <text evidence="1">The sequence shown here is derived from an EMBL/GenBank/DDBJ whole genome shotgun (WGS) entry which is preliminary data.</text>
</comment>
<reference evidence="2" key="1">
    <citation type="submission" date="2017-11" db="EMBL/GenBank/DDBJ databases">
        <authorList>
            <person name="Watanabe M."/>
            <person name="Kojima H."/>
        </authorList>
    </citation>
    <scope>NUCLEOTIDE SEQUENCE [LARGE SCALE GENOMIC DNA]</scope>
    <source>
        <strain evidence="2">Tokyo 01</strain>
    </source>
</reference>
<protein>
    <submittedName>
        <fullName evidence="1">Uncharacterized protein</fullName>
    </submittedName>
</protein>
<sequence length="179" mass="19060">MSPEELREAKERFLLQLFEKTDGEISAQVSMYEVGTAITLEKDDAQKVAEELMADGLIEVRTLSGGIGITREGVEASDRKGAGGGSGARTLGDGPVIVPEKCEALDGVLCDLKARAGQLNLAFEPLSELVADFRTIDAQMASPNPKTPIVRACLESVRAVLQKAGDTEGLQKVQQMLGD</sequence>
<reference evidence="2" key="2">
    <citation type="submission" date="2019-01" db="EMBL/GenBank/DDBJ databases">
        <title>Genome sequence of Desulfonema ishimotonii strain Tokyo 01.</title>
        <authorList>
            <person name="Fukui M."/>
        </authorList>
    </citation>
    <scope>NUCLEOTIDE SEQUENCE [LARGE SCALE GENOMIC DNA]</scope>
    <source>
        <strain evidence="2">Tokyo 01</strain>
    </source>
</reference>
<dbReference type="EMBL" id="BEXT01000001">
    <property type="protein sequence ID" value="GBC62235.1"/>
    <property type="molecule type" value="Genomic_DNA"/>
</dbReference>